<dbReference type="InterPro" id="IPR052158">
    <property type="entry name" value="INH-QAR"/>
</dbReference>
<dbReference type="PANTHER" id="PTHR43130">
    <property type="entry name" value="ARAC-FAMILY TRANSCRIPTIONAL REGULATOR"/>
    <property type="match status" value="1"/>
</dbReference>
<dbReference type="Proteomes" id="UP000569951">
    <property type="component" value="Unassembled WGS sequence"/>
</dbReference>
<organism evidence="2 3">
    <name type="scientific">Deinobacterium chartae</name>
    <dbReference type="NCBI Taxonomy" id="521158"/>
    <lineage>
        <taxon>Bacteria</taxon>
        <taxon>Thermotogati</taxon>
        <taxon>Deinococcota</taxon>
        <taxon>Deinococci</taxon>
        <taxon>Deinococcales</taxon>
        <taxon>Deinococcaceae</taxon>
        <taxon>Deinobacterium</taxon>
    </lineage>
</organism>
<dbReference type="PANTHER" id="PTHR43130:SF3">
    <property type="entry name" value="HTH-TYPE TRANSCRIPTIONAL REGULATOR RV1931C"/>
    <property type="match status" value="1"/>
</dbReference>
<reference evidence="2 3" key="1">
    <citation type="submission" date="2020-08" db="EMBL/GenBank/DDBJ databases">
        <title>Genomic Encyclopedia of Type Strains, Phase IV (KMG-IV): sequencing the most valuable type-strain genomes for metagenomic binning, comparative biology and taxonomic classification.</title>
        <authorList>
            <person name="Goeker M."/>
        </authorList>
    </citation>
    <scope>NUCLEOTIDE SEQUENCE [LARGE SCALE GENOMIC DNA]</scope>
    <source>
        <strain evidence="2 3">DSM 21458</strain>
    </source>
</reference>
<keyword evidence="3" id="KW-1185">Reference proteome</keyword>
<dbReference type="InterPro" id="IPR002818">
    <property type="entry name" value="DJ-1/PfpI"/>
</dbReference>
<dbReference type="RefSeq" id="WP_343058164.1">
    <property type="nucleotide sequence ID" value="NZ_JACHHG010000002.1"/>
</dbReference>
<dbReference type="Pfam" id="PF01965">
    <property type="entry name" value="DJ-1_PfpI"/>
    <property type="match status" value="1"/>
</dbReference>
<dbReference type="EMBL" id="JACHHG010000002">
    <property type="protein sequence ID" value="MBB6097155.1"/>
    <property type="molecule type" value="Genomic_DNA"/>
</dbReference>
<evidence type="ECO:0000259" key="1">
    <source>
        <dbReference type="Pfam" id="PF01965"/>
    </source>
</evidence>
<name>A0A841HZJ3_9DEIO</name>
<comment type="caution">
    <text evidence="2">The sequence shown here is derived from an EMBL/GenBank/DDBJ whole genome shotgun (WGS) entry which is preliminary data.</text>
</comment>
<evidence type="ECO:0000313" key="3">
    <source>
        <dbReference type="Proteomes" id="UP000569951"/>
    </source>
</evidence>
<proteinExistence type="predicted"/>
<gene>
    <name evidence="2" type="ORF">HNR42_000569</name>
</gene>
<dbReference type="SUPFAM" id="SSF52317">
    <property type="entry name" value="Class I glutamine amidotransferase-like"/>
    <property type="match status" value="1"/>
</dbReference>
<sequence length="203" mass="20995">MSERAYPLNVAVLVFAGVSELDLGTLLGLFGRAGERTTEPQGPRLLEVYTLARSRASVQGTAGLVLTPQYALAAAPDPQLIVVPGGSGAERAARDPQLRAYLSQHAGKDLAAIGGGALLLGEAGLLADQVVTARGGLAERLWSYQPAEVRGDLEVVHAPGRHFAQSGLAGVRLTLDLIAQQLGEEAALEVARSVGAAWAGLTD</sequence>
<dbReference type="InterPro" id="IPR029062">
    <property type="entry name" value="Class_I_gatase-like"/>
</dbReference>
<keyword evidence="2" id="KW-0456">Lyase</keyword>
<dbReference type="GO" id="GO:0050549">
    <property type="term" value="F:cyclohexyl-isocyanide hydratase activity"/>
    <property type="evidence" value="ECO:0007669"/>
    <property type="project" value="UniProtKB-EC"/>
</dbReference>
<dbReference type="EC" id="4.2.1.103" evidence="2"/>
<dbReference type="Gene3D" id="3.40.50.880">
    <property type="match status" value="1"/>
</dbReference>
<protein>
    <submittedName>
        <fullName evidence="2">Cyclohexyl-isocyanide hydratase</fullName>
        <ecNumber evidence="2">4.2.1.103</ecNumber>
    </submittedName>
</protein>
<dbReference type="AlphaFoldDB" id="A0A841HZJ3"/>
<accession>A0A841HZJ3</accession>
<feature type="domain" description="DJ-1/PfpI" evidence="1">
    <location>
        <begin position="10"/>
        <end position="141"/>
    </location>
</feature>
<dbReference type="GO" id="GO:0006355">
    <property type="term" value="P:regulation of DNA-templated transcription"/>
    <property type="evidence" value="ECO:0007669"/>
    <property type="project" value="TreeGrafter"/>
</dbReference>
<evidence type="ECO:0000313" key="2">
    <source>
        <dbReference type="EMBL" id="MBB6097155.1"/>
    </source>
</evidence>